<evidence type="ECO:0000256" key="4">
    <source>
        <dbReference type="ARBA" id="ARBA00016961"/>
    </source>
</evidence>
<comment type="similarity">
    <text evidence="2 16">Belongs to the class-I pyridine nucleotide-disulfide oxidoreductase family.</text>
</comment>
<keyword evidence="6 16" id="KW-0285">Flavoprotein</keyword>
<feature type="disulfide bond" description="Redox-active" evidence="15">
    <location>
        <begin position="41"/>
        <end position="46"/>
    </location>
</feature>
<dbReference type="GO" id="GO:0006103">
    <property type="term" value="P:2-oxoglutarate metabolic process"/>
    <property type="evidence" value="ECO:0007669"/>
    <property type="project" value="TreeGrafter"/>
</dbReference>
<dbReference type="EC" id="1.8.1.4" evidence="3 16"/>
<evidence type="ECO:0000256" key="3">
    <source>
        <dbReference type="ARBA" id="ARBA00012608"/>
    </source>
</evidence>
<comment type="catalytic activity">
    <reaction evidence="12 16">
        <text>N(6)-[(R)-dihydrolipoyl]-L-lysyl-[protein] + NAD(+) = N(6)-[(R)-lipoyl]-L-lysyl-[protein] + NADH + H(+)</text>
        <dbReference type="Rhea" id="RHEA:15045"/>
        <dbReference type="Rhea" id="RHEA-COMP:10474"/>
        <dbReference type="Rhea" id="RHEA-COMP:10475"/>
        <dbReference type="ChEBI" id="CHEBI:15378"/>
        <dbReference type="ChEBI" id="CHEBI:57540"/>
        <dbReference type="ChEBI" id="CHEBI:57945"/>
        <dbReference type="ChEBI" id="CHEBI:83099"/>
        <dbReference type="ChEBI" id="CHEBI:83100"/>
        <dbReference type="EC" id="1.8.1.4"/>
    </reaction>
</comment>
<keyword evidence="5" id="KW-0963">Cytoplasm</keyword>
<keyword evidence="18" id="KW-1185">Reference proteome</keyword>
<dbReference type="Pfam" id="PF07992">
    <property type="entry name" value="Pyr_redox_2"/>
    <property type="match status" value="1"/>
</dbReference>
<evidence type="ECO:0000256" key="14">
    <source>
        <dbReference type="PIRSR" id="PIRSR000350-3"/>
    </source>
</evidence>
<comment type="cofactor">
    <cofactor evidence="14 16">
        <name>FAD</name>
        <dbReference type="ChEBI" id="CHEBI:57692"/>
    </cofactor>
    <text evidence="14 16">Binds 1 FAD per subunit.</text>
</comment>
<evidence type="ECO:0000256" key="6">
    <source>
        <dbReference type="ARBA" id="ARBA00022630"/>
    </source>
</evidence>
<keyword evidence="9 14" id="KW-0520">NAD</keyword>
<feature type="binding site" evidence="14">
    <location>
        <position position="273"/>
    </location>
    <ligand>
        <name>NAD(+)</name>
        <dbReference type="ChEBI" id="CHEBI:57540"/>
    </ligand>
</feature>
<accession>A0A1D8UT83</accession>
<dbReference type="InterPro" id="IPR050151">
    <property type="entry name" value="Class-I_Pyr_Nuc-Dis_Oxidored"/>
</dbReference>
<comment type="subcellular location">
    <subcellularLocation>
        <location evidence="1">Cytoplasm</location>
    </subcellularLocation>
</comment>
<keyword evidence="10" id="KW-1015">Disulfide bond</keyword>
<dbReference type="AlphaFoldDB" id="A0A1D8UT83"/>
<reference evidence="17 18" key="1">
    <citation type="journal article" date="2016" name="Microb. Cell Fact.">
        <title>Dissection of exopolysaccharide biosynthesis in Kozakia baliensis.</title>
        <authorList>
            <person name="Brandt J.U."/>
            <person name="Jakob F."/>
            <person name="Behr J."/>
            <person name="Geissler A.J."/>
            <person name="Vogel R.F."/>
        </authorList>
    </citation>
    <scope>NUCLEOTIDE SEQUENCE [LARGE SCALE GENOMIC DNA]</scope>
    <source>
        <strain evidence="17 18">DSM 14400</strain>
    </source>
</reference>
<gene>
    <name evidence="17" type="ORF">A0U89_06675</name>
</gene>
<dbReference type="InterPro" id="IPR001100">
    <property type="entry name" value="Pyr_nuc-diS_OxRdtase"/>
</dbReference>
<feature type="binding site" evidence="14">
    <location>
        <position position="206"/>
    </location>
    <ligand>
        <name>NAD(+)</name>
        <dbReference type="ChEBI" id="CHEBI:57540"/>
    </ligand>
</feature>
<evidence type="ECO:0000256" key="7">
    <source>
        <dbReference type="ARBA" id="ARBA00022827"/>
    </source>
</evidence>
<keyword evidence="11 16" id="KW-0676">Redox-active center</keyword>
<dbReference type="GO" id="GO:0050660">
    <property type="term" value="F:flavin adenine dinucleotide binding"/>
    <property type="evidence" value="ECO:0007669"/>
    <property type="project" value="InterPro"/>
</dbReference>
<dbReference type="Gene3D" id="3.30.390.30">
    <property type="match status" value="1"/>
</dbReference>
<dbReference type="RefSeq" id="WP_070402579.1">
    <property type="nucleotide sequence ID" value="NZ_BJVW01000009.1"/>
</dbReference>
<keyword evidence="7 14" id="KW-0274">FAD</keyword>
<evidence type="ECO:0000256" key="10">
    <source>
        <dbReference type="ARBA" id="ARBA00023157"/>
    </source>
</evidence>
<dbReference type="PIRSF" id="PIRSF000350">
    <property type="entry name" value="Mercury_reductase_MerA"/>
    <property type="match status" value="1"/>
</dbReference>
<feature type="active site" description="Proton acceptor" evidence="13">
    <location>
        <position position="446"/>
    </location>
</feature>
<dbReference type="InterPro" id="IPR006258">
    <property type="entry name" value="Lipoamide_DH"/>
</dbReference>
<dbReference type="PROSITE" id="PS00076">
    <property type="entry name" value="PYRIDINE_REDOX_1"/>
    <property type="match status" value="1"/>
</dbReference>
<dbReference type="PRINTS" id="PR00411">
    <property type="entry name" value="PNDRDTASEI"/>
</dbReference>
<dbReference type="PRINTS" id="PR00368">
    <property type="entry name" value="FADPNR"/>
</dbReference>
<dbReference type="InterPro" id="IPR012999">
    <property type="entry name" value="Pyr_OxRdtase_I_AS"/>
</dbReference>
<organism evidence="17 18">
    <name type="scientific">Kozakia baliensis</name>
    <dbReference type="NCBI Taxonomy" id="153496"/>
    <lineage>
        <taxon>Bacteria</taxon>
        <taxon>Pseudomonadati</taxon>
        <taxon>Pseudomonadota</taxon>
        <taxon>Alphaproteobacteria</taxon>
        <taxon>Acetobacterales</taxon>
        <taxon>Acetobacteraceae</taxon>
        <taxon>Kozakia</taxon>
    </lineage>
</organism>
<dbReference type="Gene3D" id="3.50.50.60">
    <property type="entry name" value="FAD/NAD(P)-binding domain"/>
    <property type="match status" value="2"/>
</dbReference>
<dbReference type="SUPFAM" id="SSF51905">
    <property type="entry name" value="FAD/NAD(P)-binding domain"/>
    <property type="match status" value="1"/>
</dbReference>
<dbReference type="KEGG" id="kba:A0U89_06675"/>
<dbReference type="EMBL" id="CP014674">
    <property type="protein sequence ID" value="AOX16868.1"/>
    <property type="molecule type" value="Genomic_DNA"/>
</dbReference>
<protein>
    <recommendedName>
        <fullName evidence="4 16">Dihydrolipoyl dehydrogenase</fullName>
        <ecNumber evidence="3 16">1.8.1.4</ecNumber>
    </recommendedName>
</protein>
<dbReference type="SUPFAM" id="SSF55424">
    <property type="entry name" value="FAD/NAD-linked reductases, dimerisation (C-terminal) domain"/>
    <property type="match status" value="1"/>
</dbReference>
<dbReference type="InterPro" id="IPR004099">
    <property type="entry name" value="Pyr_nucl-diS_OxRdtase_dimer"/>
</dbReference>
<keyword evidence="8 16" id="KW-0560">Oxidoreductase</keyword>
<dbReference type="InterPro" id="IPR023753">
    <property type="entry name" value="FAD/NAD-binding_dom"/>
</dbReference>
<evidence type="ECO:0000256" key="9">
    <source>
        <dbReference type="ARBA" id="ARBA00023027"/>
    </source>
</evidence>
<proteinExistence type="inferred from homology"/>
<dbReference type="Pfam" id="PF02852">
    <property type="entry name" value="Pyr_redox_dim"/>
    <property type="match status" value="1"/>
</dbReference>
<feature type="binding site" evidence="14">
    <location>
        <position position="50"/>
    </location>
    <ligand>
        <name>FAD</name>
        <dbReference type="ChEBI" id="CHEBI:57692"/>
    </ligand>
</feature>
<evidence type="ECO:0000256" key="1">
    <source>
        <dbReference type="ARBA" id="ARBA00004496"/>
    </source>
</evidence>
<evidence type="ECO:0000256" key="15">
    <source>
        <dbReference type="PIRSR" id="PIRSR000350-4"/>
    </source>
</evidence>
<dbReference type="PANTHER" id="PTHR22912">
    <property type="entry name" value="DISULFIDE OXIDOREDUCTASE"/>
    <property type="match status" value="1"/>
</dbReference>
<dbReference type="GO" id="GO:0004148">
    <property type="term" value="F:dihydrolipoyl dehydrogenase (NADH) activity"/>
    <property type="evidence" value="ECO:0007669"/>
    <property type="project" value="UniProtKB-EC"/>
</dbReference>
<dbReference type="InterPro" id="IPR036188">
    <property type="entry name" value="FAD/NAD-bd_sf"/>
</dbReference>
<evidence type="ECO:0000256" key="12">
    <source>
        <dbReference type="ARBA" id="ARBA00049187"/>
    </source>
</evidence>
<dbReference type="FunFam" id="3.30.390.30:FF:000001">
    <property type="entry name" value="Dihydrolipoyl dehydrogenase"/>
    <property type="match status" value="1"/>
</dbReference>
<dbReference type="InterPro" id="IPR016156">
    <property type="entry name" value="FAD/NAD-linked_Rdtase_dimer_sf"/>
</dbReference>
<dbReference type="GO" id="GO:0005737">
    <property type="term" value="C:cytoplasm"/>
    <property type="evidence" value="ECO:0007669"/>
    <property type="project" value="UniProtKB-SubCell"/>
</dbReference>
<evidence type="ECO:0000256" key="16">
    <source>
        <dbReference type="RuleBase" id="RU003692"/>
    </source>
</evidence>
<evidence type="ECO:0000256" key="2">
    <source>
        <dbReference type="ARBA" id="ARBA00007532"/>
    </source>
</evidence>
<dbReference type="eggNOG" id="COG1249">
    <property type="taxonomic scope" value="Bacteria"/>
</dbReference>
<evidence type="ECO:0000313" key="18">
    <source>
        <dbReference type="Proteomes" id="UP000179145"/>
    </source>
</evidence>
<feature type="binding site" evidence="14">
    <location>
        <begin position="183"/>
        <end position="190"/>
    </location>
    <ligand>
        <name>NAD(+)</name>
        <dbReference type="ChEBI" id="CHEBI:57540"/>
    </ligand>
</feature>
<dbReference type="NCBIfam" id="TIGR01350">
    <property type="entry name" value="lipoamide_DH"/>
    <property type="match status" value="1"/>
</dbReference>
<evidence type="ECO:0000256" key="13">
    <source>
        <dbReference type="PIRSR" id="PIRSR000350-2"/>
    </source>
</evidence>
<feature type="binding site" evidence="14">
    <location>
        <position position="313"/>
    </location>
    <ligand>
        <name>FAD</name>
        <dbReference type="ChEBI" id="CHEBI:57692"/>
    </ligand>
</feature>
<dbReference type="STRING" id="153496.A0U89_06675"/>
<sequence>MEQFDLIVVGGGPGGYVAALRAAQLGINVAVVESTHLGGICLNWGCIPTKALLRASEINHMLHDLGTFGFAADNVRFDLDKVVGRSRAVSKQLSRGVAHLLKKAKIKVFDGRAKLVGKQGDAHRLSVTKDGKEIAQVAAKNVILATGARARYFPGLEPDGDLVWTYREAMVPKEMPKRLLVVGSGAIGVEFASFYRNMGAEVTIAEVADRILIAEDAEISAMAQKAFEKQGIKILTSAKVGPLNKKDGTVSTTIETPSGKTELTVDKVILAVGIIGNVEDLGLENTKVKVDRTHILTDEFCHTDEAGIWAIGDVAGAPWLAHKASHEGVICVEKIAGKSPQPLHPLNIPGCTYSRPQVASVGMNEEKAKASGRKLKIGRFPFVGNGKALAMGEPDGMTKTIFDAETGELLGAHMIGAEVTEMIQGYVIARTSELTEAELKETVFPHPTISETMHESVLAAWGEALHI</sequence>
<dbReference type="OrthoDB" id="9764616at2"/>
<evidence type="ECO:0000313" key="17">
    <source>
        <dbReference type="EMBL" id="AOX16868.1"/>
    </source>
</evidence>
<evidence type="ECO:0000256" key="5">
    <source>
        <dbReference type="ARBA" id="ARBA00022490"/>
    </source>
</evidence>
<name>A0A1D8UT83_9PROT</name>
<keyword evidence="14" id="KW-0547">Nucleotide-binding</keyword>
<dbReference type="PANTHER" id="PTHR22912:SF217">
    <property type="entry name" value="DIHYDROLIPOYL DEHYDROGENASE"/>
    <property type="match status" value="1"/>
</dbReference>
<evidence type="ECO:0000256" key="11">
    <source>
        <dbReference type="ARBA" id="ARBA00023284"/>
    </source>
</evidence>
<dbReference type="Proteomes" id="UP000179145">
    <property type="component" value="Chromosome"/>
</dbReference>
<comment type="miscellaneous">
    <text evidence="16">The active site is a redox-active disulfide bond.</text>
</comment>
<evidence type="ECO:0000256" key="8">
    <source>
        <dbReference type="ARBA" id="ARBA00023002"/>
    </source>
</evidence>